<proteinExistence type="predicted"/>
<evidence type="ECO:0000313" key="3">
    <source>
        <dbReference type="Proteomes" id="UP001642540"/>
    </source>
</evidence>
<name>A0ABP1Q300_9HEXA</name>
<protein>
    <submittedName>
        <fullName evidence="2">Uncharacterized protein</fullName>
    </submittedName>
</protein>
<dbReference type="Proteomes" id="UP001642540">
    <property type="component" value="Unassembled WGS sequence"/>
</dbReference>
<sequence>MGKHGQSSNQTTDKADNSDGSTATTSGMQPPRDTIHRAMLERFLRRLKAQRNIFSKCMEKPTTSLAEETPTKLDVELFVAELRDEMNETIKIEAQYGEILLEEDDDTYDK</sequence>
<reference evidence="2 3" key="1">
    <citation type="submission" date="2024-08" db="EMBL/GenBank/DDBJ databases">
        <authorList>
            <person name="Cucini C."/>
            <person name="Frati F."/>
        </authorList>
    </citation>
    <scope>NUCLEOTIDE SEQUENCE [LARGE SCALE GENOMIC DNA]</scope>
</reference>
<evidence type="ECO:0000313" key="2">
    <source>
        <dbReference type="EMBL" id="CAL8087361.1"/>
    </source>
</evidence>
<gene>
    <name evidence="2" type="ORF">ODALV1_LOCUS6712</name>
</gene>
<keyword evidence="3" id="KW-1185">Reference proteome</keyword>
<feature type="compositionally biased region" description="Polar residues" evidence="1">
    <location>
        <begin position="1"/>
        <end position="28"/>
    </location>
</feature>
<accession>A0ABP1Q300</accession>
<dbReference type="EMBL" id="CAXLJM020000020">
    <property type="protein sequence ID" value="CAL8087361.1"/>
    <property type="molecule type" value="Genomic_DNA"/>
</dbReference>
<feature type="region of interest" description="Disordered" evidence="1">
    <location>
        <begin position="1"/>
        <end position="34"/>
    </location>
</feature>
<comment type="caution">
    <text evidence="2">The sequence shown here is derived from an EMBL/GenBank/DDBJ whole genome shotgun (WGS) entry which is preliminary data.</text>
</comment>
<evidence type="ECO:0000256" key="1">
    <source>
        <dbReference type="SAM" id="MobiDB-lite"/>
    </source>
</evidence>
<organism evidence="2 3">
    <name type="scientific">Orchesella dallaii</name>
    <dbReference type="NCBI Taxonomy" id="48710"/>
    <lineage>
        <taxon>Eukaryota</taxon>
        <taxon>Metazoa</taxon>
        <taxon>Ecdysozoa</taxon>
        <taxon>Arthropoda</taxon>
        <taxon>Hexapoda</taxon>
        <taxon>Collembola</taxon>
        <taxon>Entomobryomorpha</taxon>
        <taxon>Entomobryoidea</taxon>
        <taxon>Orchesellidae</taxon>
        <taxon>Orchesellinae</taxon>
        <taxon>Orchesella</taxon>
    </lineage>
</organism>